<dbReference type="GO" id="GO:0042371">
    <property type="term" value="P:vitamin K biosynthetic process"/>
    <property type="evidence" value="ECO:0007669"/>
    <property type="project" value="TreeGrafter"/>
</dbReference>
<proteinExistence type="inferred from homology"/>
<comment type="similarity">
    <text evidence="8">Belongs to the MenA family. Type 1 subfamily.</text>
</comment>
<dbReference type="GO" id="GO:0046428">
    <property type="term" value="F:1,4-dihydroxy-2-naphthoate polyprenyltransferase activity"/>
    <property type="evidence" value="ECO:0007669"/>
    <property type="project" value="UniProtKB-UniRule"/>
</dbReference>
<feature type="transmembrane region" description="Helical" evidence="8">
    <location>
        <begin position="12"/>
        <end position="33"/>
    </location>
</feature>
<evidence type="ECO:0000256" key="6">
    <source>
        <dbReference type="ARBA" id="ARBA00022989"/>
    </source>
</evidence>
<accession>A0A3D6BR97</accession>
<dbReference type="GO" id="GO:0009234">
    <property type="term" value="P:menaquinone biosynthetic process"/>
    <property type="evidence" value="ECO:0007669"/>
    <property type="project" value="UniProtKB-UniRule"/>
</dbReference>
<keyword evidence="3 8" id="KW-1003">Cell membrane</keyword>
<dbReference type="InterPro" id="IPR000537">
    <property type="entry name" value="UbiA_prenyltransferase"/>
</dbReference>
<keyword evidence="7 8" id="KW-0472">Membrane</keyword>
<evidence type="ECO:0000256" key="1">
    <source>
        <dbReference type="ARBA" id="ARBA00004141"/>
    </source>
</evidence>
<evidence type="ECO:0000256" key="3">
    <source>
        <dbReference type="ARBA" id="ARBA00022475"/>
    </source>
</evidence>
<dbReference type="RefSeq" id="WP_417856694.1">
    <property type="nucleotide sequence ID" value="NZ_JBLWXD010000006.1"/>
</dbReference>
<comment type="function">
    <text evidence="8">Conversion of 1,4-dihydroxy-2-naphthoate (DHNA) to demethylmenaquinone (DMK).</text>
</comment>
<evidence type="ECO:0000256" key="7">
    <source>
        <dbReference type="ARBA" id="ARBA00023136"/>
    </source>
</evidence>
<organism evidence="10 11">
    <name type="scientific">Xanthomarina gelatinilytica</name>
    <dbReference type="NCBI Taxonomy" id="1137281"/>
    <lineage>
        <taxon>Bacteria</taxon>
        <taxon>Pseudomonadati</taxon>
        <taxon>Bacteroidota</taxon>
        <taxon>Flavobacteriia</taxon>
        <taxon>Flavobacteriales</taxon>
        <taxon>Flavobacteriaceae</taxon>
        <taxon>Xanthomarina</taxon>
    </lineage>
</organism>
<evidence type="ECO:0000256" key="9">
    <source>
        <dbReference type="NCBIfam" id="TIGR00751"/>
    </source>
</evidence>
<feature type="transmembrane region" description="Helical" evidence="8">
    <location>
        <begin position="151"/>
        <end position="172"/>
    </location>
</feature>
<dbReference type="GO" id="GO:0005886">
    <property type="term" value="C:plasma membrane"/>
    <property type="evidence" value="ECO:0007669"/>
    <property type="project" value="UniProtKB-SubCell"/>
</dbReference>
<protein>
    <recommendedName>
        <fullName evidence="8 9">1,4-dihydroxy-2-naphthoate octaprenyltransferase</fullName>
        <shortName evidence="8">DHNA-octaprenyltransferase</shortName>
        <ecNumber evidence="8 9">2.5.1.74</ecNumber>
    </recommendedName>
</protein>
<comment type="pathway">
    <text evidence="8">Quinol/quinone metabolism; menaquinone biosynthesis; menaquinol from 1,4-dihydroxy-2-naphthoate: step 1/2.</text>
</comment>
<dbReference type="UniPathway" id="UPA00079">
    <property type="reaction ID" value="UER00168"/>
</dbReference>
<reference evidence="10 11" key="1">
    <citation type="journal article" date="2018" name="Nat. Biotechnol.">
        <title>A standardized bacterial taxonomy based on genome phylogeny substantially revises the tree of life.</title>
        <authorList>
            <person name="Parks D.H."/>
            <person name="Chuvochina M."/>
            <person name="Waite D.W."/>
            <person name="Rinke C."/>
            <person name="Skarshewski A."/>
            <person name="Chaumeil P.A."/>
            <person name="Hugenholtz P."/>
        </authorList>
    </citation>
    <scope>NUCLEOTIDE SEQUENCE [LARGE SCALE GENOMIC DNA]</scope>
    <source>
        <strain evidence="10">UBA10227</strain>
    </source>
</reference>
<dbReference type="InterPro" id="IPR044878">
    <property type="entry name" value="UbiA_sf"/>
</dbReference>
<dbReference type="InterPro" id="IPR004657">
    <property type="entry name" value="MenA"/>
</dbReference>
<dbReference type="PANTHER" id="PTHR13929:SF0">
    <property type="entry name" value="UBIA PRENYLTRANSFERASE DOMAIN-CONTAINING PROTEIN 1"/>
    <property type="match status" value="1"/>
</dbReference>
<evidence type="ECO:0000256" key="2">
    <source>
        <dbReference type="ARBA" id="ARBA00022428"/>
    </source>
</evidence>
<comment type="subcellular location">
    <subcellularLocation>
        <location evidence="8">Cell membrane</location>
        <topology evidence="8">Multi-pass membrane protein</topology>
    </subcellularLocation>
    <subcellularLocation>
        <location evidence="1">Membrane</location>
        <topology evidence="1">Multi-pass membrane protein</topology>
    </subcellularLocation>
</comment>
<comment type="catalytic activity">
    <reaction evidence="8">
        <text>an all-trans-polyprenyl diphosphate + 1,4-dihydroxy-2-naphthoate + H(+) = a 2-demethylmenaquinol + CO2 + diphosphate</text>
        <dbReference type="Rhea" id="RHEA:26478"/>
        <dbReference type="Rhea" id="RHEA-COMP:9563"/>
        <dbReference type="Rhea" id="RHEA-COMP:9564"/>
        <dbReference type="ChEBI" id="CHEBI:11173"/>
        <dbReference type="ChEBI" id="CHEBI:15378"/>
        <dbReference type="ChEBI" id="CHEBI:16526"/>
        <dbReference type="ChEBI" id="CHEBI:33019"/>
        <dbReference type="ChEBI" id="CHEBI:55437"/>
        <dbReference type="ChEBI" id="CHEBI:58914"/>
        <dbReference type="EC" id="2.5.1.74"/>
    </reaction>
</comment>
<keyword evidence="5 8" id="KW-0812">Transmembrane</keyword>
<dbReference type="Gene3D" id="1.10.357.140">
    <property type="entry name" value="UbiA prenyltransferase"/>
    <property type="match status" value="1"/>
</dbReference>
<keyword evidence="6 8" id="KW-1133">Transmembrane helix</keyword>
<dbReference type="Proteomes" id="UP000263268">
    <property type="component" value="Unassembled WGS sequence"/>
</dbReference>
<dbReference type="HAMAP" id="MF_01937">
    <property type="entry name" value="MenA_1"/>
    <property type="match status" value="1"/>
</dbReference>
<sequence>MSKKYKIWLSAFRLRTLPLSLSGIIVAASLAAYNGVFDWLVFVLAILTTLSLQILSNLANDYGDGVKGTDSDDRIGPQRAIQSGTITPDEMFEAIKINILIVIGLAFFLIMAAFGTKHFLLAMLFFGLSLFAIYAAIKYTVGKNAYGYRGLGDVFVFVFFGLISVGGGYILFAQKLDHIIFLPACTIGLLSVAVLNLNNLRDIHSDRRANKNTLVVKMGFENGKTYHYVLIGCAMVLSILYGILYYSSPFNFIYFLAYIPLVKHLMTVRDNTDPKLLDPELKKLALSTFILSVLLAIGHLL</sequence>
<feature type="transmembrane region" description="Helical" evidence="8">
    <location>
        <begin position="39"/>
        <end position="59"/>
    </location>
</feature>
<dbReference type="NCBIfam" id="TIGR00751">
    <property type="entry name" value="menA"/>
    <property type="match status" value="1"/>
</dbReference>
<keyword evidence="4 8" id="KW-0808">Transferase</keyword>
<dbReference type="InterPro" id="IPR026046">
    <property type="entry name" value="UBIAD1"/>
</dbReference>
<evidence type="ECO:0000256" key="4">
    <source>
        <dbReference type="ARBA" id="ARBA00022679"/>
    </source>
</evidence>
<dbReference type="Pfam" id="PF01040">
    <property type="entry name" value="UbiA"/>
    <property type="match status" value="1"/>
</dbReference>
<feature type="transmembrane region" description="Helical" evidence="8">
    <location>
        <begin position="120"/>
        <end position="139"/>
    </location>
</feature>
<gene>
    <name evidence="8 10" type="primary">menA</name>
    <name evidence="10" type="ORF">DHV22_09375</name>
</gene>
<feature type="transmembrane region" description="Helical" evidence="8">
    <location>
        <begin position="226"/>
        <end position="246"/>
    </location>
</feature>
<dbReference type="PANTHER" id="PTHR13929">
    <property type="entry name" value="1,4-DIHYDROXY-2-NAPHTHOATE OCTAPRENYLTRANSFERASE"/>
    <property type="match status" value="1"/>
</dbReference>
<comment type="caution">
    <text evidence="10">The sequence shown here is derived from an EMBL/GenBank/DDBJ whole genome shotgun (WGS) entry which is preliminary data.</text>
</comment>
<evidence type="ECO:0000256" key="5">
    <source>
        <dbReference type="ARBA" id="ARBA00022692"/>
    </source>
</evidence>
<feature type="transmembrane region" description="Helical" evidence="8">
    <location>
        <begin position="97"/>
        <end position="114"/>
    </location>
</feature>
<evidence type="ECO:0000256" key="8">
    <source>
        <dbReference type="HAMAP-Rule" id="MF_01937"/>
    </source>
</evidence>
<evidence type="ECO:0000313" key="10">
    <source>
        <dbReference type="EMBL" id="HCY81782.1"/>
    </source>
</evidence>
<dbReference type="CDD" id="cd13962">
    <property type="entry name" value="PT_UbiA_UBIAD1"/>
    <property type="match status" value="1"/>
</dbReference>
<keyword evidence="2 8" id="KW-0474">Menaquinone biosynthesis</keyword>
<dbReference type="EC" id="2.5.1.74" evidence="8 9"/>
<name>A0A3D6BR97_9FLAO</name>
<dbReference type="AlphaFoldDB" id="A0A3D6BR97"/>
<evidence type="ECO:0000313" key="11">
    <source>
        <dbReference type="Proteomes" id="UP000263268"/>
    </source>
</evidence>
<dbReference type="EMBL" id="DPRK01000147">
    <property type="protein sequence ID" value="HCY81782.1"/>
    <property type="molecule type" value="Genomic_DNA"/>
</dbReference>
<feature type="transmembrane region" description="Helical" evidence="8">
    <location>
        <begin position="178"/>
        <end position="198"/>
    </location>
</feature>
<dbReference type="PIRSF" id="PIRSF005355">
    <property type="entry name" value="UBIAD1"/>
    <property type="match status" value="1"/>
</dbReference>